<sequence>MQMILSVNMGPEEYAAKHEEIEFPKIDICPMCKARKRLHRHGSFQRNALPEKNKVLLVRIHRFFCTVCKKTVSLVPSFLVPHFQYTAHFLVGSILGKVETYRELLRFHQKRFLKNLNLIQAFFRDMGFRWSLPEAGKERAIKLAEEIENLGVGSFSLLYHKQHHRSFMAV</sequence>
<dbReference type="EMBL" id="CP062796">
    <property type="protein sequence ID" value="QUL98395.1"/>
    <property type="molecule type" value="Genomic_DNA"/>
</dbReference>
<dbReference type="KEGG" id="fcz:IMF26_04405"/>
<proteinExistence type="predicted"/>
<evidence type="ECO:0000313" key="5">
    <source>
        <dbReference type="EMBL" id="QUL99303.1"/>
    </source>
</evidence>
<gene>
    <name evidence="3" type="ORF">IMF26_03340</name>
    <name evidence="4" type="ORF">IMF26_04200</name>
    <name evidence="5" type="ORF">IMF26_04405</name>
    <name evidence="2" type="ORF">IMF26_10320</name>
</gene>
<protein>
    <recommendedName>
        <fullName evidence="1">DUF6431 domain-containing protein</fullName>
    </recommendedName>
</protein>
<dbReference type="AlphaFoldDB" id="A0AAT9LGK5"/>
<dbReference type="EMBL" id="CP062796">
    <property type="protein sequence ID" value="QUL99303.1"/>
    <property type="molecule type" value="Genomic_DNA"/>
</dbReference>
<accession>A0AAT9LGK5</accession>
<evidence type="ECO:0000313" key="2">
    <source>
        <dbReference type="EMBL" id="QUL98395.1"/>
    </source>
</evidence>
<dbReference type="EMBL" id="CP062796">
    <property type="protein sequence ID" value="QUL99115.1"/>
    <property type="molecule type" value="Genomic_DNA"/>
</dbReference>
<dbReference type="KEGG" id="fcz:IMF26_03340"/>
<evidence type="ECO:0000313" key="3">
    <source>
        <dbReference type="EMBL" id="QUL99115.1"/>
    </source>
</evidence>
<reference evidence="5" key="2">
    <citation type="journal article" date="2023" name="Biology">
        <title>Prokaryotic Life Associated with Coal-Fire Gas Vents Revealed by Metagenomics.</title>
        <authorList>
            <person name="Kadnikov V.V."/>
            <person name="Mardanov A.V."/>
            <person name="Beletsky A.V."/>
            <person name="Karnachuk O.V."/>
            <person name="Ravin N.V."/>
        </authorList>
    </citation>
    <scope>NUCLEOTIDE SEQUENCE</scope>
    <source>
        <strain evidence="5">Bu02</strain>
    </source>
</reference>
<evidence type="ECO:0000259" key="1">
    <source>
        <dbReference type="Pfam" id="PF20020"/>
    </source>
</evidence>
<organism evidence="5">
    <name type="scientific">Candidatus Fermentithermobacillus carboniphilus</name>
    <dbReference type="NCBI Taxonomy" id="3085328"/>
    <lineage>
        <taxon>Bacteria</taxon>
        <taxon>Bacillati</taxon>
        <taxon>Bacillota</taxon>
        <taxon>Candidatus Fermentithermobacillia</taxon>
        <taxon>Candidatus Fermentithermobacillales</taxon>
        <taxon>Candidatus Fermentithermobacillaceae</taxon>
        <taxon>Candidatus Fermentithermobacillus</taxon>
    </lineage>
</organism>
<dbReference type="KEGG" id="fcz:IMF26_10320"/>
<evidence type="ECO:0000313" key="4">
    <source>
        <dbReference type="EMBL" id="QUL99266.1"/>
    </source>
</evidence>
<dbReference type="InterPro" id="IPR045536">
    <property type="entry name" value="DUF6431"/>
</dbReference>
<dbReference type="KEGG" id="fcz:IMF26_04200"/>
<dbReference type="EMBL" id="CP062796">
    <property type="protein sequence ID" value="QUL99266.1"/>
    <property type="molecule type" value="Genomic_DNA"/>
</dbReference>
<name>A0AAT9LGK5_9FIRM</name>
<feature type="domain" description="DUF6431" evidence="1">
    <location>
        <begin position="29"/>
        <end position="97"/>
    </location>
</feature>
<dbReference type="Pfam" id="PF20020">
    <property type="entry name" value="DUF6431"/>
    <property type="match status" value="1"/>
</dbReference>
<reference evidence="5" key="1">
    <citation type="submission" date="2020-10" db="EMBL/GenBank/DDBJ databases">
        <authorList>
            <person name="Kadnikov V."/>
            <person name="Beletsky A.V."/>
            <person name="Mardanov A.V."/>
            <person name="Karnachuk O.V."/>
            <person name="Ravin N.V."/>
        </authorList>
    </citation>
    <scope>NUCLEOTIDE SEQUENCE</scope>
    <source>
        <strain evidence="5">Bu02</strain>
    </source>
</reference>